<gene>
    <name evidence="3" type="ORF">R7226_30855</name>
</gene>
<feature type="signal peptide" evidence="2">
    <location>
        <begin position="1"/>
        <end position="23"/>
    </location>
</feature>
<keyword evidence="4" id="KW-1185">Reference proteome</keyword>
<evidence type="ECO:0000313" key="3">
    <source>
        <dbReference type="EMBL" id="MDW5598799.1"/>
    </source>
</evidence>
<name>A0ABU4I0V8_9ACTN</name>
<evidence type="ECO:0000313" key="4">
    <source>
        <dbReference type="Proteomes" id="UP001284601"/>
    </source>
</evidence>
<reference evidence="4" key="1">
    <citation type="submission" date="2023-07" db="EMBL/GenBank/DDBJ databases">
        <title>Conexibacter stalactiti sp. nov., isolated from stalactites in a lava cave and emended description of the genus Conexibacter.</title>
        <authorList>
            <person name="Lee S.D."/>
        </authorList>
    </citation>
    <scope>NUCLEOTIDE SEQUENCE [LARGE SCALE GENOMIC DNA]</scope>
    <source>
        <strain evidence="4">KCTC 39840</strain>
    </source>
</reference>
<sequence length="103" mass="9694">MKRLALILAVVAVAFTATAPAYGASATGDAYGGNGGGILGAVEQGGGGNAGGGASTPAPAQVQVASSESTLPFTGLDLGLLAIGGIALVGVGVGLRRFARPLS</sequence>
<dbReference type="EMBL" id="JAWSTH010000184">
    <property type="protein sequence ID" value="MDW5598799.1"/>
    <property type="molecule type" value="Genomic_DNA"/>
</dbReference>
<protein>
    <recommendedName>
        <fullName evidence="5">Gram-positive cocci surface proteins LPxTG domain-containing protein</fullName>
    </recommendedName>
</protein>
<evidence type="ECO:0008006" key="5">
    <source>
        <dbReference type="Google" id="ProtNLM"/>
    </source>
</evidence>
<feature type="transmembrane region" description="Helical" evidence="1">
    <location>
        <begin position="78"/>
        <end position="99"/>
    </location>
</feature>
<keyword evidence="1" id="KW-0472">Membrane</keyword>
<dbReference type="Proteomes" id="UP001284601">
    <property type="component" value="Unassembled WGS sequence"/>
</dbReference>
<evidence type="ECO:0000256" key="2">
    <source>
        <dbReference type="SAM" id="SignalP"/>
    </source>
</evidence>
<accession>A0ABU4I0V8</accession>
<comment type="caution">
    <text evidence="3">The sequence shown here is derived from an EMBL/GenBank/DDBJ whole genome shotgun (WGS) entry which is preliminary data.</text>
</comment>
<organism evidence="3 4">
    <name type="scientific">Conexibacter stalactiti</name>
    <dbReference type="NCBI Taxonomy" id="1940611"/>
    <lineage>
        <taxon>Bacteria</taxon>
        <taxon>Bacillati</taxon>
        <taxon>Actinomycetota</taxon>
        <taxon>Thermoleophilia</taxon>
        <taxon>Solirubrobacterales</taxon>
        <taxon>Conexibacteraceae</taxon>
        <taxon>Conexibacter</taxon>
    </lineage>
</organism>
<keyword evidence="1" id="KW-1133">Transmembrane helix</keyword>
<keyword evidence="2" id="KW-0732">Signal</keyword>
<evidence type="ECO:0000256" key="1">
    <source>
        <dbReference type="SAM" id="Phobius"/>
    </source>
</evidence>
<feature type="chain" id="PRO_5045529340" description="Gram-positive cocci surface proteins LPxTG domain-containing protein" evidence="2">
    <location>
        <begin position="24"/>
        <end position="103"/>
    </location>
</feature>
<keyword evidence="1" id="KW-0812">Transmembrane</keyword>
<proteinExistence type="predicted"/>
<dbReference type="RefSeq" id="WP_318601386.1">
    <property type="nucleotide sequence ID" value="NZ_JAWSTH010000184.1"/>
</dbReference>